<reference evidence="3" key="1">
    <citation type="submission" date="2021-01" db="EMBL/GenBank/DDBJ databases">
        <title>Whole genome shotgun sequence of Virgisporangium aliadipatigenens NBRC 105644.</title>
        <authorList>
            <person name="Komaki H."/>
            <person name="Tamura T."/>
        </authorList>
    </citation>
    <scope>NUCLEOTIDE SEQUENCE</scope>
    <source>
        <strain evidence="3">NBRC 105644</strain>
    </source>
</reference>
<evidence type="ECO:0000259" key="2">
    <source>
        <dbReference type="Pfam" id="PF01477"/>
    </source>
</evidence>
<sequence length="156" mass="16945">MHVGRVRAILVALMAGVALLLGSAGAASADAGTAKVVSRFYVEIQTGWQTWAGTDATVHAKVYGCDDTSGPFVNLDSSADDFEPGSFRRYGPWNWNLNGVCQMAIVKYNNGNDWQVDYANVIDGVTGAVYRCLAADGSGGYFPSAYEWKYFWCYQV</sequence>
<dbReference type="RefSeq" id="WP_203899709.1">
    <property type="nucleotide sequence ID" value="NZ_BOPF01000009.1"/>
</dbReference>
<keyword evidence="4" id="KW-1185">Reference proteome</keyword>
<feature type="signal peptide" evidence="1">
    <location>
        <begin position="1"/>
        <end position="29"/>
    </location>
</feature>
<feature type="chain" id="PRO_5035314792" description="PLAT domain-containing protein" evidence="1">
    <location>
        <begin position="30"/>
        <end position="156"/>
    </location>
</feature>
<dbReference type="InterPro" id="IPR036392">
    <property type="entry name" value="PLAT/LH2_dom_sf"/>
</dbReference>
<organism evidence="3 4">
    <name type="scientific">Virgisporangium aliadipatigenens</name>
    <dbReference type="NCBI Taxonomy" id="741659"/>
    <lineage>
        <taxon>Bacteria</taxon>
        <taxon>Bacillati</taxon>
        <taxon>Actinomycetota</taxon>
        <taxon>Actinomycetes</taxon>
        <taxon>Micromonosporales</taxon>
        <taxon>Micromonosporaceae</taxon>
        <taxon>Virgisporangium</taxon>
    </lineage>
</organism>
<keyword evidence="1" id="KW-0732">Signal</keyword>
<dbReference type="Proteomes" id="UP000619260">
    <property type="component" value="Unassembled WGS sequence"/>
</dbReference>
<dbReference type="SUPFAM" id="SSF49723">
    <property type="entry name" value="Lipase/lipooxygenase domain (PLAT/LH2 domain)"/>
    <property type="match status" value="1"/>
</dbReference>
<dbReference type="InterPro" id="IPR001024">
    <property type="entry name" value="PLAT/LH2_dom"/>
</dbReference>
<dbReference type="AlphaFoldDB" id="A0A8J3YLP3"/>
<feature type="domain" description="PLAT" evidence="2">
    <location>
        <begin position="42"/>
        <end position="130"/>
    </location>
</feature>
<dbReference type="Pfam" id="PF01477">
    <property type="entry name" value="PLAT"/>
    <property type="match status" value="1"/>
</dbReference>
<gene>
    <name evidence="3" type="ORF">Val02_30710</name>
</gene>
<evidence type="ECO:0000313" key="4">
    <source>
        <dbReference type="Proteomes" id="UP000619260"/>
    </source>
</evidence>
<dbReference type="Gene3D" id="2.60.60.20">
    <property type="entry name" value="PLAT/LH2 domain"/>
    <property type="match status" value="1"/>
</dbReference>
<comment type="caution">
    <text evidence="3">The sequence shown here is derived from an EMBL/GenBank/DDBJ whole genome shotgun (WGS) entry which is preliminary data.</text>
</comment>
<proteinExistence type="predicted"/>
<evidence type="ECO:0000256" key="1">
    <source>
        <dbReference type="SAM" id="SignalP"/>
    </source>
</evidence>
<protein>
    <recommendedName>
        <fullName evidence="2">PLAT domain-containing protein</fullName>
    </recommendedName>
</protein>
<evidence type="ECO:0000313" key="3">
    <source>
        <dbReference type="EMBL" id="GIJ46185.1"/>
    </source>
</evidence>
<accession>A0A8J3YLP3</accession>
<name>A0A8J3YLP3_9ACTN</name>
<dbReference type="EMBL" id="BOPF01000009">
    <property type="protein sequence ID" value="GIJ46185.1"/>
    <property type="molecule type" value="Genomic_DNA"/>
</dbReference>